<organism evidence="2 3">
    <name type="scientific">Phycomyces blakesleeanus (strain ATCC 8743b / DSM 1359 / FGSC 10004 / NBRC 33097 / NRRL 1555)</name>
    <dbReference type="NCBI Taxonomy" id="763407"/>
    <lineage>
        <taxon>Eukaryota</taxon>
        <taxon>Fungi</taxon>
        <taxon>Fungi incertae sedis</taxon>
        <taxon>Mucoromycota</taxon>
        <taxon>Mucoromycotina</taxon>
        <taxon>Mucoromycetes</taxon>
        <taxon>Mucorales</taxon>
        <taxon>Phycomycetaceae</taxon>
        <taxon>Phycomyces</taxon>
    </lineage>
</organism>
<dbReference type="Gene3D" id="1.25.40.10">
    <property type="entry name" value="Tetratricopeptide repeat domain"/>
    <property type="match status" value="1"/>
</dbReference>
<evidence type="ECO:0000313" key="3">
    <source>
        <dbReference type="Proteomes" id="UP000077315"/>
    </source>
</evidence>
<dbReference type="SUPFAM" id="SSF48452">
    <property type="entry name" value="TPR-like"/>
    <property type="match status" value="1"/>
</dbReference>
<dbReference type="OrthoDB" id="5573535at2759"/>
<reference evidence="3" key="1">
    <citation type="submission" date="2015-06" db="EMBL/GenBank/DDBJ databases">
        <title>Expansion of signal transduction pathways in fungi by whole-genome duplication.</title>
        <authorList>
            <consortium name="DOE Joint Genome Institute"/>
            <person name="Corrochano L.M."/>
            <person name="Kuo A."/>
            <person name="Marcet-Houben M."/>
            <person name="Polaino S."/>
            <person name="Salamov A."/>
            <person name="Villalobos J.M."/>
            <person name="Alvarez M.I."/>
            <person name="Avalos J."/>
            <person name="Benito E.P."/>
            <person name="Benoit I."/>
            <person name="Burger G."/>
            <person name="Camino L.P."/>
            <person name="Canovas D."/>
            <person name="Cerda-Olmedo E."/>
            <person name="Cheng J.-F."/>
            <person name="Dominguez A."/>
            <person name="Elias M."/>
            <person name="Eslava A.P."/>
            <person name="Glaser F."/>
            <person name="Grimwood J."/>
            <person name="Gutierrez G."/>
            <person name="Heitman J."/>
            <person name="Henrissat B."/>
            <person name="Iturriaga E.A."/>
            <person name="Lang B.F."/>
            <person name="Lavin J.L."/>
            <person name="Lee S."/>
            <person name="Li W."/>
            <person name="Lindquist E."/>
            <person name="Lopez-Garcia S."/>
            <person name="Luque E.M."/>
            <person name="Marcos A.T."/>
            <person name="Martin J."/>
            <person name="McCluskey K."/>
            <person name="Medina H.R."/>
            <person name="Miralles-Duran A."/>
            <person name="Miyazaki A."/>
            <person name="Munoz-Torres E."/>
            <person name="Oguiza J.A."/>
            <person name="Ohm R."/>
            <person name="Olmedo M."/>
            <person name="Orejas M."/>
            <person name="Ortiz-Castellanos L."/>
            <person name="Pisabarro A.G."/>
            <person name="Rodriguez-Romero J."/>
            <person name="Ruiz-Herrera J."/>
            <person name="Ruiz-Vazquez R."/>
            <person name="Sanz C."/>
            <person name="Schackwitz W."/>
            <person name="Schmutz J."/>
            <person name="Shahriari M."/>
            <person name="Shelest E."/>
            <person name="Silva-Franco F."/>
            <person name="Soanes D."/>
            <person name="Syed K."/>
            <person name="Tagua V.G."/>
            <person name="Talbot N.J."/>
            <person name="Thon M."/>
            <person name="De vries R.P."/>
            <person name="Wiebenga A."/>
            <person name="Yadav J.S."/>
            <person name="Braun E.L."/>
            <person name="Baker S."/>
            <person name="Garre V."/>
            <person name="Horwitz B."/>
            <person name="Torres-Martinez S."/>
            <person name="Idnurm A."/>
            <person name="Herrera-Estrella A."/>
            <person name="Gabaldon T."/>
            <person name="Grigoriev I.V."/>
        </authorList>
    </citation>
    <scope>NUCLEOTIDE SEQUENCE [LARGE SCALE GENOMIC DNA]</scope>
    <source>
        <strain evidence="3">NRRL 1555(-)</strain>
    </source>
</reference>
<dbReference type="EMBL" id="KV440979">
    <property type="protein sequence ID" value="OAD74407.1"/>
    <property type="molecule type" value="Genomic_DNA"/>
</dbReference>
<feature type="compositionally biased region" description="Acidic residues" evidence="1">
    <location>
        <begin position="375"/>
        <end position="393"/>
    </location>
</feature>
<name>A0A162PN07_PHYB8</name>
<protein>
    <submittedName>
        <fullName evidence="2">Uncharacterized protein</fullName>
    </submittedName>
</protein>
<keyword evidence="3" id="KW-1185">Reference proteome</keyword>
<dbReference type="VEuPathDB" id="FungiDB:PHYBLDRAFT_186779"/>
<dbReference type="Proteomes" id="UP000077315">
    <property type="component" value="Unassembled WGS sequence"/>
</dbReference>
<feature type="region of interest" description="Disordered" evidence="1">
    <location>
        <begin position="369"/>
        <end position="393"/>
    </location>
</feature>
<dbReference type="AlphaFoldDB" id="A0A162PN07"/>
<dbReference type="InParanoid" id="A0A162PN07"/>
<dbReference type="InterPro" id="IPR011990">
    <property type="entry name" value="TPR-like_helical_dom_sf"/>
</dbReference>
<evidence type="ECO:0000256" key="1">
    <source>
        <dbReference type="SAM" id="MobiDB-lite"/>
    </source>
</evidence>
<feature type="compositionally biased region" description="Basic and acidic residues" evidence="1">
    <location>
        <begin position="10"/>
        <end position="27"/>
    </location>
</feature>
<sequence>MSKRAASPNLKEETSSSKRVCRTEENHSTGCNDPDCNGCDVGNIEITFVGDNGEDKAADPTAQELLEMAIEEAGNTEAKPEVVQRLFDMAIEKFEKAEPKNRIGYATCLIELGQAIKVEESLREGLDILRGEIKKPDVGPLAQFILARAAALLAADIRQKKNALFEEARAELVDSDGEEDEAAMDELNKKQAITREEIKLYKEAIAAIEKGFVEYDPKNEEQTKALRVAMRQLLSYGQLLEDPSHGIHVDTLMNKLVSYIQRLENEADSSLLTEWAACLLHKCKFEEIEKQKELCKEVEKLLLKSNNVYKEAHNEENPWGWELYAMLKMNQSNLAENEDEVLEKFGEAVDTYKKALELNPENKELAAMVSMLEGSPEDEEDDDEDEEEGEDEE</sequence>
<feature type="region of interest" description="Disordered" evidence="1">
    <location>
        <begin position="1"/>
        <end position="29"/>
    </location>
</feature>
<dbReference type="RefSeq" id="XP_018292447.1">
    <property type="nucleotide sequence ID" value="XM_018439282.1"/>
</dbReference>
<dbReference type="GeneID" id="29000188"/>
<evidence type="ECO:0000313" key="2">
    <source>
        <dbReference type="EMBL" id="OAD74407.1"/>
    </source>
</evidence>
<accession>A0A162PN07</accession>
<proteinExistence type="predicted"/>
<gene>
    <name evidence="2" type="ORF">PHYBLDRAFT_186779</name>
</gene>